<gene>
    <name evidence="2" type="ORF">TCNE_LOCUS9324</name>
</gene>
<dbReference type="EMBL" id="UYWY01020143">
    <property type="protein sequence ID" value="VDM40645.1"/>
    <property type="molecule type" value="Genomic_DNA"/>
</dbReference>
<proteinExistence type="predicted"/>
<sequence>MPTNRQTAPASEMNCGSSGPRQKFRVAYFSLQRILHKSANSSETISSGQRHHHKAALVASPRPTPPFNRHAPISDLHSRGALLERP</sequence>
<name>A0A183ULF4_TOXCA</name>
<reference evidence="2 3" key="2">
    <citation type="submission" date="2018-11" db="EMBL/GenBank/DDBJ databases">
        <authorList>
            <consortium name="Pathogen Informatics"/>
        </authorList>
    </citation>
    <scope>NUCLEOTIDE SEQUENCE [LARGE SCALE GENOMIC DNA]</scope>
</reference>
<protein>
    <submittedName>
        <fullName evidence="2 4">Uncharacterized protein</fullName>
    </submittedName>
</protein>
<dbReference type="Proteomes" id="UP000050794">
    <property type="component" value="Unassembled WGS sequence"/>
</dbReference>
<evidence type="ECO:0000313" key="2">
    <source>
        <dbReference type="EMBL" id="VDM40645.1"/>
    </source>
</evidence>
<feature type="region of interest" description="Disordered" evidence="1">
    <location>
        <begin position="1"/>
        <end position="20"/>
    </location>
</feature>
<reference evidence="4" key="1">
    <citation type="submission" date="2016-06" db="UniProtKB">
        <authorList>
            <consortium name="WormBaseParasite"/>
        </authorList>
    </citation>
    <scope>IDENTIFICATION</scope>
</reference>
<evidence type="ECO:0000313" key="4">
    <source>
        <dbReference type="WBParaSite" id="TCNE_0000932401-mRNA-1"/>
    </source>
</evidence>
<feature type="compositionally biased region" description="Polar residues" evidence="1">
    <location>
        <begin position="39"/>
        <end position="48"/>
    </location>
</feature>
<dbReference type="AlphaFoldDB" id="A0A183ULF4"/>
<evidence type="ECO:0000256" key="1">
    <source>
        <dbReference type="SAM" id="MobiDB-lite"/>
    </source>
</evidence>
<feature type="compositionally biased region" description="Basic and acidic residues" evidence="1">
    <location>
        <begin position="76"/>
        <end position="86"/>
    </location>
</feature>
<dbReference type="WBParaSite" id="TCNE_0000932401-mRNA-1">
    <property type="protein sequence ID" value="TCNE_0000932401-mRNA-1"/>
    <property type="gene ID" value="TCNE_0000932401"/>
</dbReference>
<organism evidence="3 4">
    <name type="scientific">Toxocara canis</name>
    <name type="common">Canine roundworm</name>
    <dbReference type="NCBI Taxonomy" id="6265"/>
    <lineage>
        <taxon>Eukaryota</taxon>
        <taxon>Metazoa</taxon>
        <taxon>Ecdysozoa</taxon>
        <taxon>Nematoda</taxon>
        <taxon>Chromadorea</taxon>
        <taxon>Rhabditida</taxon>
        <taxon>Spirurina</taxon>
        <taxon>Ascaridomorpha</taxon>
        <taxon>Ascaridoidea</taxon>
        <taxon>Toxocaridae</taxon>
        <taxon>Toxocara</taxon>
    </lineage>
</organism>
<feature type="region of interest" description="Disordered" evidence="1">
    <location>
        <begin position="39"/>
        <end position="86"/>
    </location>
</feature>
<keyword evidence="3" id="KW-1185">Reference proteome</keyword>
<evidence type="ECO:0000313" key="3">
    <source>
        <dbReference type="Proteomes" id="UP000050794"/>
    </source>
</evidence>
<accession>A0A183ULF4</accession>